<feature type="chain" id="PRO_5044915593" description="Outer membrane protein assembly factor BamA" evidence="8">
    <location>
        <begin position="21"/>
        <end position="773"/>
    </location>
</feature>
<proteinExistence type="inferred from homology"/>
<keyword evidence="6 8" id="KW-0472">Membrane</keyword>
<feature type="domain" description="POTRA" evidence="10">
    <location>
        <begin position="348"/>
        <end position="422"/>
    </location>
</feature>
<comment type="caution">
    <text evidence="11">The sequence shown here is derived from an EMBL/GenBank/DDBJ whole genome shotgun (WGS) entry which is preliminary data.</text>
</comment>
<keyword evidence="7 8" id="KW-0998">Cell outer membrane</keyword>
<evidence type="ECO:0000256" key="8">
    <source>
        <dbReference type="HAMAP-Rule" id="MF_01430"/>
    </source>
</evidence>
<dbReference type="HAMAP" id="MF_01430">
    <property type="entry name" value="OM_assembly_BamA"/>
    <property type="match status" value="1"/>
</dbReference>
<dbReference type="PANTHER" id="PTHR12815">
    <property type="entry name" value="SORTING AND ASSEMBLY MACHINERY SAMM50 PROTEIN FAMILY MEMBER"/>
    <property type="match status" value="1"/>
</dbReference>
<dbReference type="InterPro" id="IPR010827">
    <property type="entry name" value="BamA/TamA_POTRA"/>
</dbReference>
<dbReference type="PROSITE" id="PS51779">
    <property type="entry name" value="POTRA"/>
    <property type="match status" value="5"/>
</dbReference>
<comment type="function">
    <text evidence="8">Part of the outer membrane protein assembly complex, which is involved in assembly and insertion of beta-barrel proteins into the outer membrane.</text>
</comment>
<evidence type="ECO:0000256" key="6">
    <source>
        <dbReference type="ARBA" id="ARBA00023136"/>
    </source>
</evidence>
<dbReference type="NCBIfam" id="TIGR03303">
    <property type="entry name" value="OM_YaeT"/>
    <property type="match status" value="1"/>
</dbReference>
<dbReference type="PIRSF" id="PIRSF006076">
    <property type="entry name" value="OM_assembly_OMP85"/>
    <property type="match status" value="1"/>
</dbReference>
<feature type="domain" description="POTRA" evidence="10">
    <location>
        <begin position="94"/>
        <end position="174"/>
    </location>
</feature>
<evidence type="ECO:0000313" key="12">
    <source>
        <dbReference type="Proteomes" id="UP001449225"/>
    </source>
</evidence>
<evidence type="ECO:0000256" key="3">
    <source>
        <dbReference type="ARBA" id="ARBA00022692"/>
    </source>
</evidence>
<dbReference type="Pfam" id="PF07244">
    <property type="entry name" value="POTRA"/>
    <property type="match status" value="4"/>
</dbReference>
<evidence type="ECO:0000256" key="9">
    <source>
        <dbReference type="NCBIfam" id="TIGR03303"/>
    </source>
</evidence>
<keyword evidence="12" id="KW-1185">Reference proteome</keyword>
<feature type="domain" description="POTRA" evidence="10">
    <location>
        <begin position="177"/>
        <end position="265"/>
    </location>
</feature>
<keyword evidence="2 8" id="KW-1134">Transmembrane beta strand</keyword>
<dbReference type="Gene3D" id="2.40.160.50">
    <property type="entry name" value="membrane protein fhac: a member of the omp85/tpsb transporter family"/>
    <property type="match status" value="1"/>
</dbReference>
<evidence type="ECO:0000256" key="4">
    <source>
        <dbReference type="ARBA" id="ARBA00022729"/>
    </source>
</evidence>
<keyword evidence="5 8" id="KW-0677">Repeat</keyword>
<dbReference type="PANTHER" id="PTHR12815:SF23">
    <property type="entry name" value="OUTER MEMBRANE PROTEIN ASSEMBLY FACTOR BAMA"/>
    <property type="match status" value="1"/>
</dbReference>
<comment type="subunit">
    <text evidence="8">Part of the Bam complex.</text>
</comment>
<feature type="domain" description="POTRA" evidence="10">
    <location>
        <begin position="26"/>
        <end position="93"/>
    </location>
</feature>
<dbReference type="Gene3D" id="3.10.20.310">
    <property type="entry name" value="membrane protein fhac"/>
    <property type="match status" value="5"/>
</dbReference>
<evidence type="ECO:0000313" key="11">
    <source>
        <dbReference type="EMBL" id="MEM5535896.1"/>
    </source>
</evidence>
<feature type="domain" description="POTRA" evidence="10">
    <location>
        <begin position="268"/>
        <end position="345"/>
    </location>
</feature>
<gene>
    <name evidence="8 11" type="primary">bamA</name>
    <name evidence="11" type="ORF">WNY58_05765</name>
</gene>
<dbReference type="EMBL" id="JBBMRA010000003">
    <property type="protein sequence ID" value="MEM5535896.1"/>
    <property type="molecule type" value="Genomic_DNA"/>
</dbReference>
<evidence type="ECO:0000256" key="1">
    <source>
        <dbReference type="ARBA" id="ARBA00004370"/>
    </source>
</evidence>
<name>A0ABU9TQ99_9GAMM</name>
<feature type="signal peptide" evidence="8">
    <location>
        <begin position="1"/>
        <end position="20"/>
    </location>
</feature>
<dbReference type="RefSeq" id="WP_067986579.1">
    <property type="nucleotide sequence ID" value="NZ_CAXBCE010000005.1"/>
</dbReference>
<protein>
    <recommendedName>
        <fullName evidence="8 9">Outer membrane protein assembly factor BamA</fullName>
    </recommendedName>
</protein>
<dbReference type="InterPro" id="IPR034746">
    <property type="entry name" value="POTRA"/>
</dbReference>
<dbReference type="InterPro" id="IPR039910">
    <property type="entry name" value="D15-like"/>
</dbReference>
<reference evidence="11 12" key="1">
    <citation type="submission" date="2024-03" db="EMBL/GenBank/DDBJ databases">
        <title>Community enrichment and isolation of bacterial strains for fucoidan degradation.</title>
        <authorList>
            <person name="Sichert A."/>
        </authorList>
    </citation>
    <scope>NUCLEOTIDE SEQUENCE [LARGE SCALE GENOMIC DNA]</scope>
    <source>
        <strain evidence="11 12">AS76</strain>
    </source>
</reference>
<dbReference type="Proteomes" id="UP001449225">
    <property type="component" value="Unassembled WGS sequence"/>
</dbReference>
<comment type="similarity">
    <text evidence="8">Belongs to the BamA family.</text>
</comment>
<dbReference type="InterPro" id="IPR023707">
    <property type="entry name" value="OM_assembly_BamA"/>
</dbReference>
<evidence type="ECO:0000259" key="10">
    <source>
        <dbReference type="PROSITE" id="PS51779"/>
    </source>
</evidence>
<evidence type="ECO:0000256" key="5">
    <source>
        <dbReference type="ARBA" id="ARBA00022737"/>
    </source>
</evidence>
<accession>A0ABU9TQ99</accession>
<keyword evidence="4 8" id="KW-0732">Signal</keyword>
<keyword evidence="3 8" id="KW-0812">Transmembrane</keyword>
<sequence precursor="true">MKRAIGLLVTLFLWATLAQANTSSSFVIEDIRLEGLQRVSPGIVFRNFPISAGDQVDAVVLAKASRKLFDSGYFDDIELLRDDAVLVLKLQERPSVSLIRLDGNKVLESDALLDGLKQTGLQEGDVFKRSTLEQIKQDIVRVYSSQGRYGANVETDVETLPGNRVALNIHIKEGQVATIQHINIVGNSVYTDEELTDLFSLKLPNFWSFFKKDDRYARQKLSADIERLRSYYLDSGYVNFSVDSTQVSITPDKKHVYITVNVTEGEKYTVRDVDIAGEMVVPEEELKKVIRVEKGQTFSRRLITESQDALSNTIGNAGYMFANVSPAPELHDDNTVTVKFFLDPGKRTYVRRIAIRGNTRTADDVIRQHLKQMEAAVASNELIEQSKLRLEKTGYFKTVSVETIPVPGSTDMVDVQYSVEEQQSGSFSASLGFSQTSGIILGFQLQQDNFLGTGKKVGIGISNSDTLTEYSYSFVDPYYTVDGVSRGFNFYYRERDFDEDNTSAFSTDEIGGGVNFGYPIDDFQRLNFGLNVEQVTINTNASETPDEINQYLLDEGNDYFNMSFTGSWSSNHLNRGYFPTKGYSQSASLEVSIPGSDLSYYKALYNAKWYRPLTDDRDWVLSMKGRLGYGGELGDNEYPFYKHFYAGGLKTVRGYEQNTLGPRDTNDDPFGGDVLITGGVELIFPMPFVKDKSSWRTLLFFDAGNVFDTSCSSVSLASKCEDGVKLDELRYSAGIGLSWLTPIGPLSVALATQLNDKAGDDTEVFQFALGQTF</sequence>
<dbReference type="Pfam" id="PF01103">
    <property type="entry name" value="Omp85"/>
    <property type="match status" value="1"/>
</dbReference>
<dbReference type="InterPro" id="IPR000184">
    <property type="entry name" value="Bac_surfAg_D15"/>
</dbReference>
<organism evidence="11 12">
    <name type="scientific">Neptuniibacter pectenicola</name>
    <dbReference type="NCBI Taxonomy" id="1806669"/>
    <lineage>
        <taxon>Bacteria</taxon>
        <taxon>Pseudomonadati</taxon>
        <taxon>Pseudomonadota</taxon>
        <taxon>Gammaproteobacteria</taxon>
        <taxon>Oceanospirillales</taxon>
        <taxon>Oceanospirillaceae</taxon>
        <taxon>Neptuniibacter</taxon>
    </lineage>
</organism>
<evidence type="ECO:0000256" key="2">
    <source>
        <dbReference type="ARBA" id="ARBA00022452"/>
    </source>
</evidence>
<evidence type="ECO:0000256" key="7">
    <source>
        <dbReference type="ARBA" id="ARBA00023237"/>
    </source>
</evidence>
<comment type="subcellular location">
    <subcellularLocation>
        <location evidence="8">Cell outer membrane</location>
    </subcellularLocation>
    <subcellularLocation>
        <location evidence="1">Membrane</location>
    </subcellularLocation>
</comment>